<feature type="domain" description="Aminoacyl-transfer RNA synthetases class-II family profile" evidence="7">
    <location>
        <begin position="184"/>
        <end position="622"/>
    </location>
</feature>
<evidence type="ECO:0000256" key="3">
    <source>
        <dbReference type="ARBA" id="ARBA00022741"/>
    </source>
</evidence>
<dbReference type="HAMAP" id="MF_00044">
    <property type="entry name" value="Asp_tRNA_synth_type1"/>
    <property type="match status" value="1"/>
</dbReference>
<keyword evidence="9" id="KW-1185">Reference proteome</keyword>
<dbReference type="InterPro" id="IPR006195">
    <property type="entry name" value="aa-tRNA-synth_II"/>
</dbReference>
<dbReference type="InterPro" id="IPR045864">
    <property type="entry name" value="aa-tRNA-synth_II/BPL/LPL"/>
</dbReference>
<dbReference type="InterPro" id="IPR004115">
    <property type="entry name" value="GAD-like_sf"/>
</dbReference>
<dbReference type="PRINTS" id="PR01042">
    <property type="entry name" value="TRNASYNTHASP"/>
</dbReference>
<evidence type="ECO:0000256" key="5">
    <source>
        <dbReference type="ARBA" id="ARBA00022917"/>
    </source>
</evidence>
<dbReference type="EMBL" id="VDMD01000002">
    <property type="protein sequence ID" value="TRM68356.1"/>
    <property type="molecule type" value="Genomic_DNA"/>
</dbReference>
<evidence type="ECO:0000313" key="8">
    <source>
        <dbReference type="EMBL" id="TRM68356.1"/>
    </source>
</evidence>
<dbReference type="SUPFAM" id="SSF50249">
    <property type="entry name" value="Nucleic acid-binding proteins"/>
    <property type="match status" value="1"/>
</dbReference>
<proteinExistence type="inferred from homology"/>
<evidence type="ECO:0000256" key="4">
    <source>
        <dbReference type="ARBA" id="ARBA00022840"/>
    </source>
</evidence>
<name>A0A550CU93_9AGAR</name>
<dbReference type="SUPFAM" id="SSF55681">
    <property type="entry name" value="Class II aaRS and biotin synthetases"/>
    <property type="match status" value="1"/>
</dbReference>
<reference evidence="8 9" key="1">
    <citation type="journal article" date="2019" name="New Phytol.">
        <title>Comparative genomics reveals unique wood-decay strategies and fruiting body development in the Schizophyllaceae.</title>
        <authorList>
            <person name="Almasi E."/>
            <person name="Sahu N."/>
            <person name="Krizsan K."/>
            <person name="Balint B."/>
            <person name="Kovacs G.M."/>
            <person name="Kiss B."/>
            <person name="Cseklye J."/>
            <person name="Drula E."/>
            <person name="Henrissat B."/>
            <person name="Nagy I."/>
            <person name="Chovatia M."/>
            <person name="Adam C."/>
            <person name="LaButti K."/>
            <person name="Lipzen A."/>
            <person name="Riley R."/>
            <person name="Grigoriev I.V."/>
            <person name="Nagy L.G."/>
        </authorList>
    </citation>
    <scope>NUCLEOTIDE SEQUENCE [LARGE SCALE GENOMIC DNA]</scope>
    <source>
        <strain evidence="8 9">NL-1724</strain>
    </source>
</reference>
<dbReference type="InterPro" id="IPR002312">
    <property type="entry name" value="Asp/Asn-tRNA-synth_IIb"/>
</dbReference>
<evidence type="ECO:0000256" key="6">
    <source>
        <dbReference type="ARBA" id="ARBA00023146"/>
    </source>
</evidence>
<keyword evidence="4" id="KW-0067">ATP-binding</keyword>
<comment type="caution">
    <text evidence="8">The sequence shown here is derived from an EMBL/GenBank/DDBJ whole genome shotgun (WGS) entry which is preliminary data.</text>
</comment>
<dbReference type="NCBIfam" id="TIGR00459">
    <property type="entry name" value="aspS_bact"/>
    <property type="match status" value="1"/>
</dbReference>
<dbReference type="PROSITE" id="PS50862">
    <property type="entry name" value="AA_TRNA_LIGASE_II"/>
    <property type="match status" value="1"/>
</dbReference>
<dbReference type="OrthoDB" id="439710at2759"/>
<dbReference type="Gene3D" id="3.30.930.10">
    <property type="entry name" value="Bira Bifunctional Protein, Domain 2"/>
    <property type="match status" value="1"/>
</dbReference>
<dbReference type="Proteomes" id="UP000320762">
    <property type="component" value="Unassembled WGS sequence"/>
</dbReference>
<dbReference type="InterPro" id="IPR004364">
    <property type="entry name" value="Aa-tRNA-synt_II"/>
</dbReference>
<dbReference type="CDD" id="cd04317">
    <property type="entry name" value="EcAspRS_like_N"/>
    <property type="match status" value="1"/>
</dbReference>
<dbReference type="InterPro" id="IPR047089">
    <property type="entry name" value="Asp-tRNA-ligase_1_N"/>
</dbReference>
<dbReference type="InterPro" id="IPR012340">
    <property type="entry name" value="NA-bd_OB-fold"/>
</dbReference>
<dbReference type="GO" id="GO:0003676">
    <property type="term" value="F:nucleic acid binding"/>
    <property type="evidence" value="ECO:0007669"/>
    <property type="project" value="InterPro"/>
</dbReference>
<dbReference type="NCBIfam" id="NF001750">
    <property type="entry name" value="PRK00476.1"/>
    <property type="match status" value="1"/>
</dbReference>
<keyword evidence="5" id="KW-0648">Protein biosynthesis</keyword>
<evidence type="ECO:0000313" key="9">
    <source>
        <dbReference type="Proteomes" id="UP000320762"/>
    </source>
</evidence>
<dbReference type="GO" id="GO:0004815">
    <property type="term" value="F:aspartate-tRNA ligase activity"/>
    <property type="evidence" value="ECO:0007669"/>
    <property type="project" value="TreeGrafter"/>
</dbReference>
<keyword evidence="3" id="KW-0547">Nucleotide-binding</keyword>
<accession>A0A550CU93</accession>
<dbReference type="PANTHER" id="PTHR22594:SF5">
    <property type="entry name" value="ASPARTATE--TRNA LIGASE, MITOCHONDRIAL"/>
    <property type="match status" value="1"/>
</dbReference>
<protein>
    <submittedName>
        <fullName evidence="8">tRNA synthetases class II-domain-containing protein</fullName>
    </submittedName>
</protein>
<gene>
    <name evidence="8" type="ORF">BD626DRAFT_481467</name>
</gene>
<dbReference type="STRING" id="97359.A0A550CU93"/>
<dbReference type="AlphaFoldDB" id="A0A550CU93"/>
<dbReference type="GO" id="GO:0006422">
    <property type="term" value="P:aspartyl-tRNA aminoacylation"/>
    <property type="evidence" value="ECO:0007669"/>
    <property type="project" value="TreeGrafter"/>
</dbReference>
<evidence type="ECO:0000259" key="7">
    <source>
        <dbReference type="PROSITE" id="PS50862"/>
    </source>
</evidence>
<keyword evidence="2" id="KW-0436">Ligase</keyword>
<dbReference type="Gene3D" id="3.30.1360.30">
    <property type="entry name" value="GAD-like domain"/>
    <property type="match status" value="1"/>
</dbReference>
<dbReference type="InterPro" id="IPR004365">
    <property type="entry name" value="NA-bd_OB_tRNA"/>
</dbReference>
<dbReference type="Pfam" id="PF00152">
    <property type="entry name" value="tRNA-synt_2"/>
    <property type="match status" value="1"/>
</dbReference>
<sequence length="657" mass="72397">MLAGRGCRFVVRQKTEMALRGALSRVDQLRFLSQGAHCGPYPARTHNCGSLSASDDGKKVVLTGWILPERKAGKHVSFFPLKDSFGATQLVVNRDSPAAPLSGLTVESVVLVEGEVALRPEKQRRGGVGDIDVVVSNFRVLNSADNSLPFTPSDVSNIANEDLRARYRYLDLRRTALSDNIQKRSKVAHIARNALHDEGFTEVETPVLLRSSPEGAREYLVPSRIVRAEDDSPVFYALQQSPQQPKQLLICSGAVDRYYQLAKCFRDEGGRKDRQPEFTQIDLEMAFVSWGADAASAARGWRIGGAEVRDAIERLVRAMWAGAEGVTLPSAFPVMTYQEAMNRFGSDKPDTRFGLEISDITPYLPATQREALEREGEILQALIVRGADFISASQTAPGVPDTERVLIDAANRTSWQRSSSIMAGLPVADDSVCEIPSLKPGDHMWLARRTKLAQGGSTPLGRLRLQLSQIAQEQGSLTLPSDACNFLWVTEFPLFTRADDDKEFLAHGRWSSSHHPFTAPMYEDIPKMYEGRVDEVRGQHYDLVLNGCEIGGGSVRVHDAAMQDHIFTNILQLEPTEKAPFEHLLHALRCGAPPHGGMALGFDRIMSILCKTSSIRDVIAFPKTSGGTDLLFRSPAPVGEDVLREYRLGYLQKGNSA</sequence>
<keyword evidence="6 8" id="KW-0030">Aminoacyl-tRNA synthetase</keyword>
<organism evidence="8 9">
    <name type="scientific">Schizophyllum amplum</name>
    <dbReference type="NCBI Taxonomy" id="97359"/>
    <lineage>
        <taxon>Eukaryota</taxon>
        <taxon>Fungi</taxon>
        <taxon>Dikarya</taxon>
        <taxon>Basidiomycota</taxon>
        <taxon>Agaricomycotina</taxon>
        <taxon>Agaricomycetes</taxon>
        <taxon>Agaricomycetidae</taxon>
        <taxon>Agaricales</taxon>
        <taxon>Schizophyllaceae</taxon>
        <taxon>Schizophyllum</taxon>
    </lineage>
</organism>
<dbReference type="GO" id="GO:0005739">
    <property type="term" value="C:mitochondrion"/>
    <property type="evidence" value="ECO:0007669"/>
    <property type="project" value="TreeGrafter"/>
</dbReference>
<evidence type="ECO:0000256" key="1">
    <source>
        <dbReference type="ARBA" id="ARBA00006303"/>
    </source>
</evidence>
<dbReference type="Gene3D" id="2.40.50.140">
    <property type="entry name" value="Nucleic acid-binding proteins"/>
    <property type="match status" value="1"/>
</dbReference>
<dbReference type="Pfam" id="PF01336">
    <property type="entry name" value="tRNA_anti-codon"/>
    <property type="match status" value="1"/>
</dbReference>
<dbReference type="PANTHER" id="PTHR22594">
    <property type="entry name" value="ASPARTYL/LYSYL-TRNA SYNTHETASE"/>
    <property type="match status" value="1"/>
</dbReference>
<dbReference type="InterPro" id="IPR004524">
    <property type="entry name" value="Asp-tRNA-ligase_1"/>
</dbReference>
<comment type="similarity">
    <text evidence="1">Belongs to the class-II aminoacyl-tRNA synthetase family. Type 1 subfamily.</text>
</comment>
<evidence type="ECO:0000256" key="2">
    <source>
        <dbReference type="ARBA" id="ARBA00022598"/>
    </source>
</evidence>
<dbReference type="GO" id="GO:0005524">
    <property type="term" value="F:ATP binding"/>
    <property type="evidence" value="ECO:0007669"/>
    <property type="project" value="UniProtKB-KW"/>
</dbReference>